<dbReference type="Proteomes" id="UP001221838">
    <property type="component" value="Unassembled WGS sequence"/>
</dbReference>
<accession>A0ABT5DED3</accession>
<protein>
    <submittedName>
        <fullName evidence="2">DUF885 domain-containing protein</fullName>
    </submittedName>
</protein>
<evidence type="ECO:0000313" key="2">
    <source>
        <dbReference type="EMBL" id="MDC0711515.1"/>
    </source>
</evidence>
<evidence type="ECO:0000313" key="3">
    <source>
        <dbReference type="Proteomes" id="UP001221838"/>
    </source>
</evidence>
<feature type="chain" id="PRO_5046822683" evidence="1">
    <location>
        <begin position="28"/>
        <end position="581"/>
    </location>
</feature>
<gene>
    <name evidence="2" type="ORF">POL68_23795</name>
</gene>
<dbReference type="InterPro" id="IPR010281">
    <property type="entry name" value="DUF885"/>
</dbReference>
<sequence>MTFLRTPGRAFLLPGIALLWTAGSAHAAPSPAEEVEALAAQVVALSLDADPTAAYFTGLTPPTHGRFADHSPKALRALERQEDALLARLNAVDAKALQGPSLTTYAIIREMLEAGRGLRICHSEQWSLSHMFGWQLQFPEIAEKQPVETADLRAQALQRWRSVPRYVDTEIAQLRTGLSQGYSVPKSVVRRVIKQLDGLLAAKAEASAFYSPAKRSENPAFQKAFASVITTQIHPALKKYRQFLEKTYLPKARDSLGLSALPNGKECYAAHLRFFTTLDRSPQEVFDLGRQTVEKNVAEVQALGQKTFGTGDFAEIISRLRTDPANRFTSEDEVFSYSRALVETARKASASSFLKMPSQPIEVRPYPDYMKGSGVSSHYEFEADPAKPARYMLQLDDWKELLRSDAAVTALHEAWPGHHMQIATATAAAQTDIARLAFNSAYAEGWARYAEALSEELGLYDSDAAKIARRAWPARGMVADPGLHLYGWTREQVAAYAKETGRFNQAVAEELADRIAVMPGQLTAYDSGGLEFRALRTQAEAALGPRFDLRQFHQVVLENGTIPLLQLRANVEAWIQSQQPR</sequence>
<dbReference type="PANTHER" id="PTHR33361">
    <property type="entry name" value="GLR0591 PROTEIN"/>
    <property type="match status" value="1"/>
</dbReference>
<keyword evidence="1" id="KW-0732">Signal</keyword>
<name>A0ABT5DED3_9BACT</name>
<dbReference type="RefSeq" id="WP_272141476.1">
    <property type="nucleotide sequence ID" value="NZ_JAQNDM010000002.1"/>
</dbReference>
<evidence type="ECO:0000256" key="1">
    <source>
        <dbReference type="SAM" id="SignalP"/>
    </source>
</evidence>
<comment type="caution">
    <text evidence="2">The sequence shown here is derived from an EMBL/GenBank/DDBJ whole genome shotgun (WGS) entry which is preliminary data.</text>
</comment>
<dbReference type="PANTHER" id="PTHR33361:SF2">
    <property type="entry name" value="DUF885 DOMAIN-CONTAINING PROTEIN"/>
    <property type="match status" value="1"/>
</dbReference>
<proteinExistence type="predicted"/>
<dbReference type="Pfam" id="PF05960">
    <property type="entry name" value="DUF885"/>
    <property type="match status" value="1"/>
</dbReference>
<organism evidence="2 3">
    <name type="scientific">Stigmatella ashevillensis</name>
    <dbReference type="NCBI Taxonomy" id="2995309"/>
    <lineage>
        <taxon>Bacteria</taxon>
        <taxon>Pseudomonadati</taxon>
        <taxon>Myxococcota</taxon>
        <taxon>Myxococcia</taxon>
        <taxon>Myxococcales</taxon>
        <taxon>Cystobacterineae</taxon>
        <taxon>Archangiaceae</taxon>
        <taxon>Stigmatella</taxon>
    </lineage>
</organism>
<keyword evidence="3" id="KW-1185">Reference proteome</keyword>
<feature type="signal peptide" evidence="1">
    <location>
        <begin position="1"/>
        <end position="27"/>
    </location>
</feature>
<reference evidence="2 3" key="1">
    <citation type="submission" date="2022-11" db="EMBL/GenBank/DDBJ databases">
        <title>Minimal conservation of predation-associated metabolite biosynthetic gene clusters underscores biosynthetic potential of Myxococcota including descriptions for ten novel species: Archangium lansinium sp. nov., Myxococcus landrumus sp. nov., Nannocystis bai.</title>
        <authorList>
            <person name="Ahearne A."/>
            <person name="Stevens C."/>
            <person name="Dowd S."/>
        </authorList>
    </citation>
    <scope>NUCLEOTIDE SEQUENCE [LARGE SCALE GENOMIC DNA]</scope>
    <source>
        <strain evidence="2 3">NCWAL01</strain>
    </source>
</reference>
<dbReference type="EMBL" id="JAQNDM010000002">
    <property type="protein sequence ID" value="MDC0711515.1"/>
    <property type="molecule type" value="Genomic_DNA"/>
</dbReference>